<dbReference type="Proteomes" id="UP000249762">
    <property type="component" value="Unassembled WGS sequence"/>
</dbReference>
<accession>A0A328PNS2</accession>
<proteinExistence type="predicted"/>
<keyword evidence="2" id="KW-1185">Reference proteome</keyword>
<name>A0A328PNS2_9MOLU</name>
<dbReference type="EMBL" id="QKVO01000001">
    <property type="protein sequence ID" value="RAO95365.1"/>
    <property type="molecule type" value="Genomic_DNA"/>
</dbReference>
<comment type="caution">
    <text evidence="1">The sequence shown here is derived from an EMBL/GenBank/DDBJ whole genome shotgun (WGS) entry which is preliminary data.</text>
</comment>
<sequence>MQRSRIAYGCIVALGTIATAGMAEIEIHGKVFSKWIKSFSETIKAGMVNALPQQQQSGPVTSETIFYPFTFVGSEVAKISKSVWPFFSELPSTLKLLQASWKEVFGSIWNLISNLVDREIFSKIFDNIHTKIWNITSFFLSGSGNGERDKFIGLFKGDKMTSTFSVLGFLLGQEIGKSKYFKAKPNVFNYLLLSWMDKPKEVTKKIEKFSTTIKNLSEKLNGSNGGSSPYELDIPTVKEYLETSEELGETLFEVFWPLEVRSTIKNGSQKNDQQRSWLSLSQFLF</sequence>
<gene>
    <name evidence="1" type="ORF">DNK47_00755</name>
</gene>
<reference evidence="2" key="1">
    <citation type="submission" date="2018-06" db="EMBL/GenBank/DDBJ databases">
        <authorList>
            <person name="Martinez Ocampo F."/>
            <person name="Quiroz Castaneda R.E."/>
            <person name="Rojas Lopez X."/>
        </authorList>
    </citation>
    <scope>NUCLEOTIDE SEQUENCE [LARGE SCALE GENOMIC DNA]</scope>
    <source>
        <strain evidence="2">INIFAP02</strain>
    </source>
</reference>
<evidence type="ECO:0000313" key="2">
    <source>
        <dbReference type="Proteomes" id="UP000249762"/>
    </source>
</evidence>
<organism evidence="1 2">
    <name type="scientific">Mycoplasma wenyonii</name>
    <dbReference type="NCBI Taxonomy" id="65123"/>
    <lineage>
        <taxon>Bacteria</taxon>
        <taxon>Bacillati</taxon>
        <taxon>Mycoplasmatota</taxon>
        <taxon>Mollicutes</taxon>
        <taxon>Mycoplasmataceae</taxon>
        <taxon>Mycoplasma</taxon>
    </lineage>
</organism>
<evidence type="ECO:0000313" key="1">
    <source>
        <dbReference type="EMBL" id="RAO95365.1"/>
    </source>
</evidence>
<dbReference type="AlphaFoldDB" id="A0A328PNS2"/>
<protein>
    <submittedName>
        <fullName evidence="1">Uncharacterized protein</fullName>
    </submittedName>
</protein>